<keyword evidence="1" id="KW-0732">Signal</keyword>
<dbReference type="Proteomes" id="UP000199203">
    <property type="component" value="Unassembled WGS sequence"/>
</dbReference>
<protein>
    <recommendedName>
        <fullName evidence="4">Beta-lactamase-related domain-containing protein</fullName>
    </recommendedName>
</protein>
<accession>A0A1G7TKP1</accession>
<dbReference type="AlphaFoldDB" id="A0A1G7TKP1"/>
<feature type="signal peptide" evidence="1">
    <location>
        <begin position="1"/>
        <end position="25"/>
    </location>
</feature>
<evidence type="ECO:0000256" key="1">
    <source>
        <dbReference type="SAM" id="SignalP"/>
    </source>
</evidence>
<evidence type="ECO:0000313" key="3">
    <source>
        <dbReference type="Proteomes" id="UP000199203"/>
    </source>
</evidence>
<dbReference type="InterPro" id="IPR012338">
    <property type="entry name" value="Beta-lactam/transpept-like"/>
</dbReference>
<name>A0A1G7TKP1_9FLAO</name>
<feature type="chain" id="PRO_5011489423" description="Beta-lactamase-related domain-containing protein" evidence="1">
    <location>
        <begin position="26"/>
        <end position="82"/>
    </location>
</feature>
<keyword evidence="3" id="KW-1185">Reference proteome</keyword>
<dbReference type="EMBL" id="FNBH01000004">
    <property type="protein sequence ID" value="SDG35888.1"/>
    <property type="molecule type" value="Genomic_DNA"/>
</dbReference>
<dbReference type="RefSeq" id="WP_089874394.1">
    <property type="nucleotide sequence ID" value="NZ_FNBH01000004.1"/>
</dbReference>
<sequence>MKRSFQIIKIVLLLFAVLFSQQTIAQLPTDNRLKTPLDSLVQRSVSAFMQNHSRVGISVGIIKNGKKFIYNYGSTVLKQKTL</sequence>
<proteinExistence type="predicted"/>
<reference evidence="3" key="1">
    <citation type="submission" date="2016-10" db="EMBL/GenBank/DDBJ databases">
        <authorList>
            <person name="Varghese N."/>
            <person name="Submissions S."/>
        </authorList>
    </citation>
    <scope>NUCLEOTIDE SEQUENCE [LARGE SCALE GENOMIC DNA]</scope>
    <source>
        <strain evidence="3">DSM 19684</strain>
    </source>
</reference>
<evidence type="ECO:0008006" key="4">
    <source>
        <dbReference type="Google" id="ProtNLM"/>
    </source>
</evidence>
<evidence type="ECO:0000313" key="2">
    <source>
        <dbReference type="EMBL" id="SDG35888.1"/>
    </source>
</evidence>
<dbReference type="OrthoDB" id="9793489at2"/>
<organism evidence="2 3">
    <name type="scientific">Epilithonimonas hungarica</name>
    <dbReference type="NCBI Taxonomy" id="454006"/>
    <lineage>
        <taxon>Bacteria</taxon>
        <taxon>Pseudomonadati</taxon>
        <taxon>Bacteroidota</taxon>
        <taxon>Flavobacteriia</taxon>
        <taxon>Flavobacteriales</taxon>
        <taxon>Weeksellaceae</taxon>
        <taxon>Chryseobacterium group</taxon>
        <taxon>Epilithonimonas</taxon>
    </lineage>
</organism>
<gene>
    <name evidence="2" type="ORF">SAMN05421825_3146</name>
</gene>
<dbReference type="Gene3D" id="3.40.710.10">
    <property type="entry name" value="DD-peptidase/beta-lactamase superfamily"/>
    <property type="match status" value="1"/>
</dbReference>